<evidence type="ECO:0000256" key="5">
    <source>
        <dbReference type="ARBA" id="ARBA00023295"/>
    </source>
</evidence>
<dbReference type="InterPro" id="IPR013529">
    <property type="entry name" value="Glyco_hydro_42_N"/>
</dbReference>
<keyword evidence="11" id="KW-1185">Reference proteome</keyword>
<evidence type="ECO:0000256" key="1">
    <source>
        <dbReference type="ARBA" id="ARBA00001412"/>
    </source>
</evidence>
<comment type="caution">
    <text evidence="10">The sequence shown here is derived from an EMBL/GenBank/DDBJ whole genome shotgun (WGS) entry which is preliminary data.</text>
</comment>
<dbReference type="Pfam" id="PF08532">
    <property type="entry name" value="Glyco_hydro_42M"/>
    <property type="match status" value="1"/>
</dbReference>
<dbReference type="Pfam" id="PF08533">
    <property type="entry name" value="Glyco_hydro_42C"/>
    <property type="match status" value="1"/>
</dbReference>
<proteinExistence type="inferred from homology"/>
<evidence type="ECO:0000313" key="11">
    <source>
        <dbReference type="Proteomes" id="UP001501442"/>
    </source>
</evidence>
<dbReference type="Gene3D" id="2.60.40.1180">
    <property type="entry name" value="Golgi alpha-mannosidase II"/>
    <property type="match status" value="1"/>
</dbReference>
<name>A0ABP8UI06_9ACTN</name>
<evidence type="ECO:0000259" key="7">
    <source>
        <dbReference type="Pfam" id="PF02449"/>
    </source>
</evidence>
<evidence type="ECO:0000256" key="6">
    <source>
        <dbReference type="PIRNR" id="PIRNR001084"/>
    </source>
</evidence>
<dbReference type="EMBL" id="BAABHK010000008">
    <property type="protein sequence ID" value="GAA4630444.1"/>
    <property type="molecule type" value="Genomic_DNA"/>
</dbReference>
<dbReference type="SUPFAM" id="SSF52317">
    <property type="entry name" value="Class I glutamine amidotransferase-like"/>
    <property type="match status" value="1"/>
</dbReference>
<gene>
    <name evidence="10" type="ORF">GCM10023196_055830</name>
</gene>
<evidence type="ECO:0000256" key="4">
    <source>
        <dbReference type="ARBA" id="ARBA00022801"/>
    </source>
</evidence>
<dbReference type="RefSeq" id="WP_345434038.1">
    <property type="nucleotide sequence ID" value="NZ_BAABHK010000008.1"/>
</dbReference>
<dbReference type="PIRSF" id="PIRSF001084">
    <property type="entry name" value="B-galactosidase"/>
    <property type="match status" value="1"/>
</dbReference>
<dbReference type="CDD" id="cd03143">
    <property type="entry name" value="A4_beta-galactosidase_middle_domain"/>
    <property type="match status" value="1"/>
</dbReference>
<reference evidence="11" key="1">
    <citation type="journal article" date="2019" name="Int. J. Syst. Evol. Microbiol.">
        <title>The Global Catalogue of Microorganisms (GCM) 10K type strain sequencing project: providing services to taxonomists for standard genome sequencing and annotation.</title>
        <authorList>
            <consortium name="The Broad Institute Genomics Platform"/>
            <consortium name="The Broad Institute Genome Sequencing Center for Infectious Disease"/>
            <person name="Wu L."/>
            <person name="Ma J."/>
        </authorList>
    </citation>
    <scope>NUCLEOTIDE SEQUENCE [LARGE SCALE GENOMIC DNA]</scope>
    <source>
        <strain evidence="11">JCM 17939</strain>
    </source>
</reference>
<dbReference type="Pfam" id="PF02449">
    <property type="entry name" value="Glyco_hydro_42"/>
    <property type="match status" value="1"/>
</dbReference>
<evidence type="ECO:0000313" key="10">
    <source>
        <dbReference type="EMBL" id="GAA4630444.1"/>
    </source>
</evidence>
<dbReference type="InterPro" id="IPR013739">
    <property type="entry name" value="Beta_galactosidase_C"/>
</dbReference>
<dbReference type="InterPro" id="IPR029062">
    <property type="entry name" value="Class_I_gatase-like"/>
</dbReference>
<comment type="similarity">
    <text evidence="2 6">Belongs to the glycosyl hydrolase 42 family.</text>
</comment>
<keyword evidence="4 6" id="KW-0378">Hydrolase</keyword>
<dbReference type="InterPro" id="IPR003476">
    <property type="entry name" value="Glyco_hydro_42"/>
</dbReference>
<dbReference type="Proteomes" id="UP001501442">
    <property type="component" value="Unassembled WGS sequence"/>
</dbReference>
<dbReference type="InterPro" id="IPR013780">
    <property type="entry name" value="Glyco_hydro_b"/>
</dbReference>
<evidence type="ECO:0000256" key="3">
    <source>
        <dbReference type="ARBA" id="ARBA00012756"/>
    </source>
</evidence>
<accession>A0ABP8UI06</accession>
<feature type="domain" description="Beta-galactosidase C-terminal" evidence="9">
    <location>
        <begin position="624"/>
        <end position="677"/>
    </location>
</feature>
<keyword evidence="5 6" id="KW-0326">Glycosidase</keyword>
<feature type="domain" description="Beta-galactosidase trimerisation" evidence="8">
    <location>
        <begin position="413"/>
        <end position="615"/>
    </location>
</feature>
<dbReference type="PANTHER" id="PTHR36447">
    <property type="entry name" value="BETA-GALACTOSIDASE GANA"/>
    <property type="match status" value="1"/>
</dbReference>
<organism evidence="10 11">
    <name type="scientific">Actinoallomurus vinaceus</name>
    <dbReference type="NCBI Taxonomy" id="1080074"/>
    <lineage>
        <taxon>Bacteria</taxon>
        <taxon>Bacillati</taxon>
        <taxon>Actinomycetota</taxon>
        <taxon>Actinomycetes</taxon>
        <taxon>Streptosporangiales</taxon>
        <taxon>Thermomonosporaceae</taxon>
        <taxon>Actinoallomurus</taxon>
    </lineage>
</organism>
<dbReference type="Gene3D" id="3.40.50.880">
    <property type="match status" value="1"/>
</dbReference>
<evidence type="ECO:0000259" key="8">
    <source>
        <dbReference type="Pfam" id="PF08532"/>
    </source>
</evidence>
<dbReference type="PANTHER" id="PTHR36447:SF1">
    <property type="entry name" value="BETA-GALACTOSIDASE GANA"/>
    <property type="match status" value="1"/>
</dbReference>
<dbReference type="InterPro" id="IPR013738">
    <property type="entry name" value="Beta_galactosidase_Trimer"/>
</dbReference>
<feature type="domain" description="Glycoside hydrolase family 42 N-terminal" evidence="7">
    <location>
        <begin position="34"/>
        <end position="402"/>
    </location>
</feature>
<dbReference type="InterPro" id="IPR017853">
    <property type="entry name" value="GH"/>
</dbReference>
<sequence length="679" mass="75021">MLSDSRPTVRAEEDPVPRIDALRERLGGLAYGGDYNPEQWPEKTWAEDVALMREAGVNLVTVGVFSWSALEPEPGRYTFDWLDRVLDLLAENGIAADLATPTAAPPAWMIAAHPEVLPRLEDGSRLTFGARQHYCASSPVYRAAAAALVERLAARYAEHPALALWHVGNEYPGVDGCHCPVSAEHFRRWLADRYGDLDALNDAWGTAFWGQRYGSWDEINPPGPVLGDPNPSQVVDFRRFNGDASLECFTAERDILRRHTPDVPVTTNFMASYKLLDYWKWAAGEDVVALDAYPDARDPIGHVRAALNFDLMRSLRGGRPFILMESSTGPMNSRRRNSARPPGQLRLRSHQAVARGSDSVMFFQWRASRFGAEKFFSAMVPHAGTDSRIWREVRALGAELRDLAPVAGSRVDADVAMVWDWPSWWALELRGRPSTDVAFHDQALAHYLPLWRANLPVDMVAPDADLSGYRLLVVPNLYSVTDAAAANITRFVEDGGHLVMSYFSGVVDEHDHIRHPNAFQDLLGVRIEEFNPLQVEETLTMRWSDGSAGTASEWQDLMRAEGAEVLATFEDGPFGPCPAVTRHAHGRGTATYIGTRLDETRLRQVILDAASTAGVRPVAQVPEGVEAVRRGDHLFLLNHTGEVVTVAVPDAGVDLLTGTPHEGELRLEAQGVVVLRLGA</sequence>
<dbReference type="Gene3D" id="3.20.20.80">
    <property type="entry name" value="Glycosidases"/>
    <property type="match status" value="1"/>
</dbReference>
<dbReference type="SUPFAM" id="SSF51445">
    <property type="entry name" value="(Trans)glycosidases"/>
    <property type="match status" value="1"/>
</dbReference>
<evidence type="ECO:0000259" key="9">
    <source>
        <dbReference type="Pfam" id="PF08533"/>
    </source>
</evidence>
<dbReference type="EC" id="3.2.1.23" evidence="3 6"/>
<comment type="catalytic activity">
    <reaction evidence="1 6">
        <text>Hydrolysis of terminal non-reducing beta-D-galactose residues in beta-D-galactosides.</text>
        <dbReference type="EC" id="3.2.1.23"/>
    </reaction>
</comment>
<protein>
    <recommendedName>
        <fullName evidence="3 6">Beta-galactosidase</fullName>
        <shortName evidence="6">Beta-gal</shortName>
        <ecNumber evidence="3 6">3.2.1.23</ecNumber>
    </recommendedName>
</protein>
<evidence type="ECO:0000256" key="2">
    <source>
        <dbReference type="ARBA" id="ARBA00005940"/>
    </source>
</evidence>